<organism evidence="2">
    <name type="scientific">termite gut metagenome</name>
    <dbReference type="NCBI Taxonomy" id="433724"/>
    <lineage>
        <taxon>unclassified sequences</taxon>
        <taxon>metagenomes</taxon>
        <taxon>organismal metagenomes</taxon>
    </lineage>
</organism>
<accession>A0A5J4PS76</accession>
<dbReference type="AlphaFoldDB" id="A0A5J4PS76"/>
<dbReference type="GO" id="GO:0006313">
    <property type="term" value="P:DNA transposition"/>
    <property type="evidence" value="ECO:0007669"/>
    <property type="project" value="InterPro"/>
</dbReference>
<dbReference type="InterPro" id="IPR036515">
    <property type="entry name" value="Transposase_17_sf"/>
</dbReference>
<sequence>MSHYKQQSHVVWKCDYHIVCCPKYRFRILTGVVKALVEEDIRMLCEWKGFEVEQMNVQSDHIHLLVSIPPKVSISELMGILKGNLAIKLFKSYPQLKRKPYWDNHFWSRGYFVNTVGLNQEMIRRYVHHQEEQDKKEESNRQHFSLFDQVHITSMSALKAMPSFFSPNPTPLGVVV</sequence>
<dbReference type="NCBIfam" id="NF033573">
    <property type="entry name" value="transpos_IS200"/>
    <property type="match status" value="1"/>
</dbReference>
<dbReference type="InterPro" id="IPR002686">
    <property type="entry name" value="Transposase_17"/>
</dbReference>
<proteinExistence type="predicted"/>
<dbReference type="Pfam" id="PF01797">
    <property type="entry name" value="Y1_Tnp"/>
    <property type="match status" value="1"/>
</dbReference>
<feature type="domain" description="Transposase IS200-like" evidence="1">
    <location>
        <begin position="11"/>
        <end position="130"/>
    </location>
</feature>
<dbReference type="GO" id="GO:0003677">
    <property type="term" value="F:DNA binding"/>
    <property type="evidence" value="ECO:0007669"/>
    <property type="project" value="InterPro"/>
</dbReference>
<dbReference type="GO" id="GO:0004803">
    <property type="term" value="F:transposase activity"/>
    <property type="evidence" value="ECO:0007669"/>
    <property type="project" value="InterPro"/>
</dbReference>
<evidence type="ECO:0000259" key="1">
    <source>
        <dbReference type="SMART" id="SM01321"/>
    </source>
</evidence>
<gene>
    <name evidence="2" type="ORF">EZS27_037257</name>
</gene>
<name>A0A5J4PS76_9ZZZZ</name>
<dbReference type="EMBL" id="SNRY01006841">
    <property type="protein sequence ID" value="KAA6311658.1"/>
    <property type="molecule type" value="Genomic_DNA"/>
</dbReference>
<dbReference type="SUPFAM" id="SSF143422">
    <property type="entry name" value="Transposase IS200-like"/>
    <property type="match status" value="1"/>
</dbReference>
<dbReference type="Gene3D" id="3.30.70.1290">
    <property type="entry name" value="Transposase IS200-like"/>
    <property type="match status" value="1"/>
</dbReference>
<comment type="caution">
    <text evidence="2">The sequence shown here is derived from an EMBL/GenBank/DDBJ whole genome shotgun (WGS) entry which is preliminary data.</text>
</comment>
<protein>
    <recommendedName>
        <fullName evidence="1">Transposase IS200-like domain-containing protein</fullName>
    </recommendedName>
</protein>
<dbReference type="SMART" id="SM01321">
    <property type="entry name" value="Y1_Tnp"/>
    <property type="match status" value="1"/>
</dbReference>
<evidence type="ECO:0000313" key="2">
    <source>
        <dbReference type="EMBL" id="KAA6311658.1"/>
    </source>
</evidence>
<reference evidence="2" key="1">
    <citation type="submission" date="2019-03" db="EMBL/GenBank/DDBJ databases">
        <title>Single cell metagenomics reveals metabolic interactions within the superorganism composed of flagellate Streblomastix strix and complex community of Bacteroidetes bacteria on its surface.</title>
        <authorList>
            <person name="Treitli S.C."/>
            <person name="Kolisko M."/>
            <person name="Husnik F."/>
            <person name="Keeling P."/>
            <person name="Hampl V."/>
        </authorList>
    </citation>
    <scope>NUCLEOTIDE SEQUENCE</scope>
    <source>
        <strain evidence="2">STM</strain>
    </source>
</reference>
<dbReference type="PANTHER" id="PTHR33360">
    <property type="entry name" value="TRANSPOSASE FOR INSERTION SEQUENCE ELEMENT IS200"/>
    <property type="match status" value="1"/>
</dbReference>
<dbReference type="PANTHER" id="PTHR33360:SF2">
    <property type="entry name" value="TRANSPOSASE FOR INSERTION SEQUENCE ELEMENT IS200"/>
    <property type="match status" value="1"/>
</dbReference>